<accession>A0A3S1BQG4</accession>
<keyword evidence="7 8" id="KW-0472">Membrane</keyword>
<dbReference type="SMART" id="SM00793">
    <property type="entry name" value="AgrB"/>
    <property type="match status" value="1"/>
</dbReference>
<evidence type="ECO:0000256" key="1">
    <source>
        <dbReference type="ARBA" id="ARBA00022475"/>
    </source>
</evidence>
<name>A0A3S1BQG4_9BACL</name>
<evidence type="ECO:0000313" key="10">
    <source>
        <dbReference type="Proteomes" id="UP000272464"/>
    </source>
</evidence>
<protein>
    <recommendedName>
        <fullName evidence="11">Accessory regulator AgrB</fullName>
    </recommendedName>
</protein>
<evidence type="ECO:0008006" key="11">
    <source>
        <dbReference type="Google" id="ProtNLM"/>
    </source>
</evidence>
<evidence type="ECO:0000313" key="9">
    <source>
        <dbReference type="EMBL" id="RUT28148.1"/>
    </source>
</evidence>
<keyword evidence="1" id="KW-1003">Cell membrane</keyword>
<feature type="transmembrane region" description="Helical" evidence="8">
    <location>
        <begin position="76"/>
        <end position="100"/>
    </location>
</feature>
<evidence type="ECO:0000256" key="2">
    <source>
        <dbReference type="ARBA" id="ARBA00022654"/>
    </source>
</evidence>
<evidence type="ECO:0000256" key="8">
    <source>
        <dbReference type="SAM" id="Phobius"/>
    </source>
</evidence>
<feature type="transmembrane region" description="Helical" evidence="8">
    <location>
        <begin position="37"/>
        <end position="56"/>
    </location>
</feature>
<evidence type="ECO:0000256" key="7">
    <source>
        <dbReference type="ARBA" id="ARBA00023136"/>
    </source>
</evidence>
<dbReference type="OrthoDB" id="2666767at2"/>
<proteinExistence type="predicted"/>
<dbReference type="GO" id="GO:0009372">
    <property type="term" value="P:quorum sensing"/>
    <property type="evidence" value="ECO:0007669"/>
    <property type="project" value="UniProtKB-KW"/>
</dbReference>
<gene>
    <name evidence="9" type="ORF">EJP77_18220</name>
</gene>
<keyword evidence="3" id="KW-0645">Protease</keyword>
<dbReference type="Proteomes" id="UP000272464">
    <property type="component" value="Unassembled WGS sequence"/>
</dbReference>
<keyword evidence="5" id="KW-0378">Hydrolase</keyword>
<dbReference type="GO" id="GO:0008233">
    <property type="term" value="F:peptidase activity"/>
    <property type="evidence" value="ECO:0007669"/>
    <property type="project" value="UniProtKB-KW"/>
</dbReference>
<reference evidence="9 10" key="1">
    <citation type="submission" date="2018-12" db="EMBL/GenBank/DDBJ databases">
        <authorList>
            <person name="Sun L."/>
            <person name="Chen Z."/>
        </authorList>
    </citation>
    <scope>NUCLEOTIDE SEQUENCE [LARGE SCALE GENOMIC DNA]</scope>
    <source>
        <strain evidence="9 10">3-5-3</strain>
    </source>
</reference>
<keyword evidence="10" id="KW-1185">Reference proteome</keyword>
<feature type="transmembrane region" description="Helical" evidence="8">
    <location>
        <begin position="144"/>
        <end position="170"/>
    </location>
</feature>
<dbReference type="EMBL" id="RZNX01000011">
    <property type="protein sequence ID" value="RUT28148.1"/>
    <property type="molecule type" value="Genomic_DNA"/>
</dbReference>
<dbReference type="InterPro" id="IPR006741">
    <property type="entry name" value="AgrB"/>
</dbReference>
<comment type="caution">
    <text evidence="9">The sequence shown here is derived from an EMBL/GenBank/DDBJ whole genome shotgun (WGS) entry which is preliminary data.</text>
</comment>
<sequence>MKGLEALSKHLSSRIKQSDPEGPVSLEVLEYELGIRLNFLSTVLLTVLAGWITGNLREASLAMLSFLMVRRFSGGVHMKSLTLCAIVSAAIFVSISLISLEHDQVRLLTLLSAAIFLIYSPNILEELNPSPLTPYMKAISFMLVLTNLLFLSSAIALACAVQAFLILPFWKGGESE</sequence>
<dbReference type="Pfam" id="PF04647">
    <property type="entry name" value="AgrB"/>
    <property type="match status" value="1"/>
</dbReference>
<keyword evidence="6 8" id="KW-1133">Transmembrane helix</keyword>
<keyword evidence="4 8" id="KW-0812">Transmembrane</keyword>
<organism evidence="9 10">
    <name type="scientific">Paenibacillus zeisoli</name>
    <dbReference type="NCBI Taxonomy" id="2496267"/>
    <lineage>
        <taxon>Bacteria</taxon>
        <taxon>Bacillati</taxon>
        <taxon>Bacillota</taxon>
        <taxon>Bacilli</taxon>
        <taxon>Bacillales</taxon>
        <taxon>Paenibacillaceae</taxon>
        <taxon>Paenibacillus</taxon>
    </lineage>
</organism>
<evidence type="ECO:0000256" key="4">
    <source>
        <dbReference type="ARBA" id="ARBA00022692"/>
    </source>
</evidence>
<dbReference type="AlphaFoldDB" id="A0A3S1BQG4"/>
<evidence type="ECO:0000256" key="3">
    <source>
        <dbReference type="ARBA" id="ARBA00022670"/>
    </source>
</evidence>
<evidence type="ECO:0000256" key="6">
    <source>
        <dbReference type="ARBA" id="ARBA00022989"/>
    </source>
</evidence>
<dbReference type="GO" id="GO:0006508">
    <property type="term" value="P:proteolysis"/>
    <property type="evidence" value="ECO:0007669"/>
    <property type="project" value="UniProtKB-KW"/>
</dbReference>
<keyword evidence="2" id="KW-0673">Quorum sensing</keyword>
<evidence type="ECO:0000256" key="5">
    <source>
        <dbReference type="ARBA" id="ARBA00022801"/>
    </source>
</evidence>
<dbReference type="GO" id="GO:0016020">
    <property type="term" value="C:membrane"/>
    <property type="evidence" value="ECO:0007669"/>
    <property type="project" value="InterPro"/>
</dbReference>
<feature type="transmembrane region" description="Helical" evidence="8">
    <location>
        <begin position="107"/>
        <end position="124"/>
    </location>
</feature>